<comment type="caution">
    <text evidence="1">The sequence shown here is derived from an EMBL/GenBank/DDBJ whole genome shotgun (WGS) entry which is preliminary data.</text>
</comment>
<evidence type="ECO:0000313" key="1">
    <source>
        <dbReference type="EMBL" id="KAI3369551.1"/>
    </source>
</evidence>
<organism evidence="1 2">
    <name type="scientific">Scortum barcoo</name>
    <name type="common">barcoo grunter</name>
    <dbReference type="NCBI Taxonomy" id="214431"/>
    <lineage>
        <taxon>Eukaryota</taxon>
        <taxon>Metazoa</taxon>
        <taxon>Chordata</taxon>
        <taxon>Craniata</taxon>
        <taxon>Vertebrata</taxon>
        <taxon>Euteleostomi</taxon>
        <taxon>Actinopterygii</taxon>
        <taxon>Neopterygii</taxon>
        <taxon>Teleostei</taxon>
        <taxon>Neoteleostei</taxon>
        <taxon>Acanthomorphata</taxon>
        <taxon>Eupercaria</taxon>
        <taxon>Centrarchiformes</taxon>
        <taxon>Terapontoidei</taxon>
        <taxon>Terapontidae</taxon>
        <taxon>Scortum</taxon>
    </lineage>
</organism>
<evidence type="ECO:0000313" key="2">
    <source>
        <dbReference type="Proteomes" id="UP000831701"/>
    </source>
</evidence>
<proteinExistence type="predicted"/>
<protein>
    <submittedName>
        <fullName evidence="1">Uncharacterized protein</fullName>
    </submittedName>
</protein>
<name>A0ACB8WP00_9TELE</name>
<accession>A0ACB8WP00</accession>
<dbReference type="Proteomes" id="UP000831701">
    <property type="component" value="Chromosome 7"/>
</dbReference>
<reference evidence="1" key="1">
    <citation type="submission" date="2022-04" db="EMBL/GenBank/DDBJ databases">
        <title>Jade perch genome.</title>
        <authorList>
            <person name="Chao B."/>
        </authorList>
    </citation>
    <scope>NUCLEOTIDE SEQUENCE</scope>
    <source>
        <strain evidence="1">CB-2022</strain>
    </source>
</reference>
<sequence length="373" mass="41101">MLIFLWSQLDQLLYLVQAVKVDLLYTLWRAQFILLITRRGTKSRLPIAIENFLSDQKEQYTVSHTDADRHAFHPPHLVTVAGKRSLPLSFLSFANEVCTIEWQCGSTWDRDVLTHSIKTSNALFVLSPSVLLFSMDPDPVGHFLTSSNRLGISAGALCKALVKPGTDALWTLEPSQEKLQKTLYGKKKKPEEEPQGRNRVQSASEGSHSREDTCLYKNTDTEFIQVCSCSIKNGPISAVKPVLGQIKPVHGVHQEHEQKNIKTNITPDWRFEPLGPTLEPGLGLGLHGQRLVAGSFHGTQDRPGSAREIAWARLPVGSPPAGRSMRGRCNVVWVAVVAGGLGRPNPWTKTLVAIGTWNVTSLGGKEPELRAGG</sequence>
<dbReference type="EMBL" id="CM041537">
    <property type="protein sequence ID" value="KAI3369551.1"/>
    <property type="molecule type" value="Genomic_DNA"/>
</dbReference>
<keyword evidence="2" id="KW-1185">Reference proteome</keyword>
<gene>
    <name evidence="1" type="ORF">L3Q82_007763</name>
</gene>